<feature type="region of interest" description="Disordered" evidence="8">
    <location>
        <begin position="799"/>
        <end position="820"/>
    </location>
</feature>
<feature type="coiled-coil region" evidence="7">
    <location>
        <begin position="1465"/>
        <end position="1536"/>
    </location>
</feature>
<keyword evidence="6 7" id="KW-0175">Coiled coil</keyword>
<dbReference type="OrthoDB" id="9945740at2759"/>
<keyword evidence="3" id="KW-0597">Phosphoprotein</keyword>
<evidence type="ECO:0000256" key="6">
    <source>
        <dbReference type="ARBA" id="ARBA00023054"/>
    </source>
</evidence>
<dbReference type="EMBL" id="VHII01000015">
    <property type="protein sequence ID" value="KAF1379139.1"/>
    <property type="molecule type" value="Genomic_DNA"/>
</dbReference>
<dbReference type="FunFam" id="1.20.58.60:FF:000109">
    <property type="entry name" value="Periplakin"/>
    <property type="match status" value="1"/>
</dbReference>
<evidence type="ECO:0000256" key="8">
    <source>
        <dbReference type="SAM" id="MobiDB-lite"/>
    </source>
</evidence>
<sequence>MSNPVKISKSQATDLAVVIARMQKSADQVEKNILATEELLAVDTERDGKKQPLIHQKENTDSLMQAEELLKNLFMDVDKAKRLKHPQALEIENDVKNLHDRWVKDCAIYRELYSQGLTLDPKQKIDWGPLLDEKLNQLKAAAYGPSLSDVEKQIAAHNILHQQIEAYKAQLEPSTTASQEQYAAIKEKYAKLYEASQQRRNHLASLYEYLHSCNKELVYLSGQQERILQRDWSDRMVDPSGVSMEYEKFKNSGLIAHESEVNKLQLEGTRLVEMKQPGSSTVKAHRDAVQSEWQAFLNLCLAQEKHLNNIEDYKKFQLDAETLSESLERLNSSMDPKSVAKKSNPQVLMALEGDEPAIKRNEQRLAALKELSSDVVPLKLRRVPPTKPTSAVSLCDWADEENTVRRGEALTLKSNSDNMNWELQTSGGKTRTLPGACFMVPPPDAEALEKVNSLERALTDLKTRRSALMASLKNPTVEVVRPQKAAAVQSAPEDPRAAELTSELDKINKALERSEKEILSRLRAPLDNRNPTQDLTNRLQEHEKSAQTVRKLESEKSAVQREMEPILAKKPLGPSASTLPLKLSTANNKIDDLNALIDLYNKKATASMFLEKQKQTVEGIVSGFEEKLAKDGVILDQPKVLPSRNQQLQVLRQDVTSKKDELTKLGRDLDLTRQSCRSLQQSFNEYCPDIRRQENEVKQLKNRYTTVNNQLQERACLIQEGTSKNQDFQNAVQSLDFFLVNLPNNTIKPTDDVAQMKAKQNSQKRVVEDIKRKSGDLDRVKYLSRDLQSVLNEYDSKSSTYRSTLNDDDNDDDTGNDDEPVLKIRKTSTMAQAVQRKEKDLLNLFSQVSAENDLLLRQLETARNIKARNEEQVSQVVVNQQLQQQSQKKDLEESGSLKKELNEEVDRRLHAEKDLETYRKRYVSLKSRRGVERLEEKEVVQYYRDPKMEADIVSLKSQIQDEALKRSRTHSEIEIINEKIITVETQLTKIEPKLVTKLLYEYERDPQLDKEAVKMRDEMQRIRLELQTRDTESVHVKTELTVLSQQKPKIRETVVKKEVVRLEKDPEMLKAVLTFQNDITQEESQFKLLNDRIFSTRSQINTLERVIPTIQPKIVTKVVKQVQQDPEVLEESKKLRIALEEEKDENVILMKDLTTLQLRYGEVDKLKSKVEVKEIVNEIYRVDPDTEVELVRLRKELQDTSRNSADLEKEIKTIITTLTTLRTQKPKVEYKEVTQEIIKEEKSPEVTRELQRLNNQVSRLLVNYDTTLELLTHLRKERDELKAEKSKVETKLVTKELIKYENDPLLEKEADRLRRNVREEIQQRRSVEEVLYDLQNQYILLERQKPEEKIVMQEVVRLQRDPTQVLEHEKLNKSLDDEMKTRRKIEMEVRQLRALIQDKENTLAQADDRQRKIQVESELRQITSRIIELENTPPPIEEKIVIEEILKVERDPKLEKLTDGIRVDLETEGTNISRLQREIRNLQLRLEILQKEKSIEKVVYREVVRVEKDPAVEAEREHLRELLTQERNLRRDQEEKVQNIHIRMTHMQTTKSVSSQEGTTLVANRDALQREKEDILRQLKMLESQRQEISITFQQKSKQMSEMTQIVRQRSLKTSSQIQRLEREILNEKDKIHERNTLIMELQNNVKKEDHSETHTRETNLSTKITILDPETGKDMSPYDAYVQGLIDRNHYIKLSELECDWEEITSTGPDGDTTILQDRKSGKQFSVKDALKNGRLTQYDVTRYKEGKMSISEFALMVVGETKKPFVPPITVPRSPTKPIPSSPLNSMPPSMRSSYPSLNTHYSGNLDNYSAGSLTNLNAGSLTNLSAGSLTNHSAGSLTNHSAGSLTNRSAGSLNNLSASVGDEHFPISGILDTTTESRMSVRSALTRKLIDANTALKLLEAQAASGGIVDLSKKDKLSVHKAAERGLIDSNDMYKLLNAQKAFTGVEDPVTKDRLAVGQAAMKGYIPQENARRYMEAQYLTGGFVNPAKAGRLTIKEALASNIIDSTTADQLKDEASHTKELVDPITKEKISYKQAMDRCKRDISTGLLLLPAASTDAANAPSYSNYRFSASRV</sequence>
<evidence type="ECO:0000259" key="11">
    <source>
        <dbReference type="Pfam" id="PF26346"/>
    </source>
</evidence>
<feature type="coiled-coil region" evidence="7">
    <location>
        <begin position="1264"/>
        <end position="1330"/>
    </location>
</feature>
<feature type="domain" description="Periplakin-like plectin repeat" evidence="11">
    <location>
        <begin position="946"/>
        <end position="1109"/>
    </location>
</feature>
<comment type="caution">
    <text evidence="12">The sequence shown here is derived from an EMBL/GenBank/DDBJ whole genome shotgun (WGS) entry which is preliminary data.</text>
</comment>
<feature type="domain" description="Desmoplakin SH3" evidence="9">
    <location>
        <begin position="377"/>
        <end position="441"/>
    </location>
</feature>
<dbReference type="InterPro" id="IPR055419">
    <property type="entry name" value="Spectrin_PEPL/EVPL"/>
</dbReference>
<dbReference type="InterPro" id="IPR058847">
    <property type="entry name" value="Plectin_PPL"/>
</dbReference>
<evidence type="ECO:0000256" key="7">
    <source>
        <dbReference type="SAM" id="Coils"/>
    </source>
</evidence>
<dbReference type="InterPro" id="IPR018159">
    <property type="entry name" value="Spectrin/alpha-actinin"/>
</dbReference>
<dbReference type="GO" id="GO:0045104">
    <property type="term" value="P:intermediate filament cytoskeleton organization"/>
    <property type="evidence" value="ECO:0007669"/>
    <property type="project" value="InterPro"/>
</dbReference>
<evidence type="ECO:0000256" key="2">
    <source>
        <dbReference type="ARBA" id="ARBA00009109"/>
    </source>
</evidence>
<feature type="domain" description="Periplakin-like plectin repeat" evidence="11">
    <location>
        <begin position="1184"/>
        <end position="1348"/>
    </location>
</feature>
<evidence type="ECO:0000256" key="1">
    <source>
        <dbReference type="ARBA" id="ARBA00004568"/>
    </source>
</evidence>
<dbReference type="InterPro" id="IPR001101">
    <property type="entry name" value="Plectin_repeat"/>
</dbReference>
<dbReference type="FunFam" id="3.30.160.780:FF:000001">
    <property type="entry name" value="Plectin a"/>
    <property type="match status" value="1"/>
</dbReference>
<dbReference type="GO" id="GO:0005198">
    <property type="term" value="F:structural molecule activity"/>
    <property type="evidence" value="ECO:0007669"/>
    <property type="project" value="TreeGrafter"/>
</dbReference>
<feature type="compositionally biased region" description="Pro residues" evidence="8">
    <location>
        <begin position="1769"/>
        <end position="1783"/>
    </location>
</feature>
<keyword evidence="4" id="KW-0677">Repeat</keyword>
<dbReference type="SMART" id="SM00150">
    <property type="entry name" value="SPEC"/>
    <property type="match status" value="1"/>
</dbReference>
<feature type="domain" description="Periplakin/Envoplakin N-terminal" evidence="10">
    <location>
        <begin position="22"/>
        <end position="113"/>
    </location>
</feature>
<feature type="coiled-coil region" evidence="7">
    <location>
        <begin position="1368"/>
        <end position="1432"/>
    </location>
</feature>
<dbReference type="Pfam" id="PF21097">
    <property type="entry name" value="SR_plectin_7"/>
    <property type="match status" value="1"/>
</dbReference>
<evidence type="ECO:0000259" key="10">
    <source>
        <dbReference type="Pfam" id="PF23160"/>
    </source>
</evidence>
<dbReference type="Pfam" id="PF23160">
    <property type="entry name" value="Spectrin_1st_PEPL"/>
    <property type="match status" value="1"/>
</dbReference>
<dbReference type="PANTHER" id="PTHR23169:SF7">
    <property type="entry name" value="ENVOPLAKIN"/>
    <property type="match status" value="1"/>
</dbReference>
<keyword evidence="13" id="KW-1185">Reference proteome</keyword>
<dbReference type="Pfam" id="PF26346">
    <property type="entry name" value="Plectin_PPL"/>
    <property type="match status" value="3"/>
</dbReference>
<dbReference type="FunFam" id="3.90.1290.10:FF:000002">
    <property type="entry name" value="Plectin a"/>
    <property type="match status" value="1"/>
</dbReference>
<dbReference type="Gene3D" id="1.20.58.60">
    <property type="match status" value="4"/>
</dbReference>
<dbReference type="Pfam" id="PF17902">
    <property type="entry name" value="SH3_10"/>
    <property type="match status" value="1"/>
</dbReference>
<feature type="region of interest" description="Disordered" evidence="8">
    <location>
        <begin position="1769"/>
        <end position="1801"/>
    </location>
</feature>
<feature type="coiled-coil region" evidence="7">
    <location>
        <begin position="1565"/>
        <end position="1592"/>
    </location>
</feature>
<keyword evidence="5" id="KW-0965">Cell junction</keyword>
<comment type="subcellular location">
    <subcellularLocation>
        <location evidence="1">Cell junction</location>
        <location evidence="1">Desmosome</location>
    </subcellularLocation>
</comment>
<protein>
    <submittedName>
        <fullName evidence="12">Uncharacterized protein</fullName>
    </submittedName>
</protein>
<feature type="domain" description="Periplakin-like plectin repeat" evidence="11">
    <location>
        <begin position="1407"/>
        <end position="1552"/>
    </location>
</feature>
<dbReference type="Pfam" id="PF00681">
    <property type="entry name" value="Plectin"/>
    <property type="match status" value="3"/>
</dbReference>
<evidence type="ECO:0000313" key="13">
    <source>
        <dbReference type="Proteomes" id="UP000465112"/>
    </source>
</evidence>
<dbReference type="SUPFAM" id="SSF75399">
    <property type="entry name" value="Plakin repeat"/>
    <property type="match status" value="2"/>
</dbReference>
<dbReference type="GO" id="GO:0016020">
    <property type="term" value="C:membrane"/>
    <property type="evidence" value="ECO:0007669"/>
    <property type="project" value="TreeGrafter"/>
</dbReference>
<comment type="similarity">
    <text evidence="2">Belongs to the plakin or cytolinker family.</text>
</comment>
<evidence type="ECO:0000256" key="5">
    <source>
        <dbReference type="ARBA" id="ARBA00022949"/>
    </source>
</evidence>
<dbReference type="GO" id="GO:0005882">
    <property type="term" value="C:intermediate filament"/>
    <property type="evidence" value="ECO:0007669"/>
    <property type="project" value="TreeGrafter"/>
</dbReference>
<dbReference type="GO" id="GO:0042060">
    <property type="term" value="P:wound healing"/>
    <property type="evidence" value="ECO:0007669"/>
    <property type="project" value="TreeGrafter"/>
</dbReference>
<dbReference type="SUPFAM" id="SSF46966">
    <property type="entry name" value="Spectrin repeat"/>
    <property type="match status" value="1"/>
</dbReference>
<dbReference type="GO" id="GO:0005737">
    <property type="term" value="C:cytoplasm"/>
    <property type="evidence" value="ECO:0007669"/>
    <property type="project" value="TreeGrafter"/>
</dbReference>
<dbReference type="Gene3D" id="2.30.30.40">
    <property type="entry name" value="SH3 Domains"/>
    <property type="match status" value="1"/>
</dbReference>
<dbReference type="InterPro" id="IPR035915">
    <property type="entry name" value="Plakin_repeat_sf"/>
</dbReference>
<feature type="coiled-coil region" evidence="7">
    <location>
        <begin position="542"/>
        <end position="603"/>
    </location>
</feature>
<feature type="compositionally biased region" description="Low complexity" evidence="8">
    <location>
        <begin position="1784"/>
        <end position="1799"/>
    </location>
</feature>
<name>A0A6A5ELA4_PERFL</name>
<dbReference type="PANTHER" id="PTHR23169">
    <property type="entry name" value="ENVOPLAKIN"/>
    <property type="match status" value="1"/>
</dbReference>
<reference evidence="12 13" key="1">
    <citation type="submission" date="2019-06" db="EMBL/GenBank/DDBJ databases">
        <title>A chromosome-scale genome assembly of the European perch, Perca fluviatilis.</title>
        <authorList>
            <person name="Roques C."/>
            <person name="Zahm M."/>
            <person name="Cabau C."/>
            <person name="Klopp C."/>
            <person name="Bouchez O."/>
            <person name="Donnadieu C."/>
            <person name="Kuhl H."/>
            <person name="Gislard M."/>
            <person name="Guendouz S."/>
            <person name="Journot L."/>
            <person name="Haffray P."/>
            <person name="Bestin A."/>
            <person name="Morvezen R."/>
            <person name="Feron R."/>
            <person name="Wen M."/>
            <person name="Jouanno E."/>
            <person name="Herpin A."/>
            <person name="Schartl M."/>
            <person name="Postlethwait J."/>
            <person name="Schaerlinger B."/>
            <person name="Chardard D."/>
            <person name="Lecocq T."/>
            <person name="Poncet C."/>
            <person name="Jaffrelo L."/>
            <person name="Lampietro C."/>
            <person name="Guiguen Y."/>
        </authorList>
    </citation>
    <scope>NUCLEOTIDE SEQUENCE [LARGE SCALE GENOMIC DNA]</scope>
    <source>
        <tissue evidence="12">Blood</tissue>
    </source>
</reference>
<feature type="compositionally biased region" description="Acidic residues" evidence="8">
    <location>
        <begin position="806"/>
        <end position="819"/>
    </location>
</feature>
<evidence type="ECO:0000256" key="3">
    <source>
        <dbReference type="ARBA" id="ARBA00022553"/>
    </source>
</evidence>
<dbReference type="InterPro" id="IPR043197">
    <property type="entry name" value="Plakin"/>
</dbReference>
<dbReference type="SMART" id="SM00250">
    <property type="entry name" value="PLEC"/>
    <property type="match status" value="7"/>
</dbReference>
<evidence type="ECO:0000256" key="4">
    <source>
        <dbReference type="ARBA" id="ARBA00022737"/>
    </source>
</evidence>
<dbReference type="GO" id="GO:0045296">
    <property type="term" value="F:cadherin binding"/>
    <property type="evidence" value="ECO:0007669"/>
    <property type="project" value="TreeGrafter"/>
</dbReference>
<organism evidence="12 13">
    <name type="scientific">Perca fluviatilis</name>
    <name type="common">European perch</name>
    <dbReference type="NCBI Taxonomy" id="8168"/>
    <lineage>
        <taxon>Eukaryota</taxon>
        <taxon>Metazoa</taxon>
        <taxon>Chordata</taxon>
        <taxon>Craniata</taxon>
        <taxon>Vertebrata</taxon>
        <taxon>Euteleostomi</taxon>
        <taxon>Actinopterygii</taxon>
        <taxon>Neopterygii</taxon>
        <taxon>Teleostei</taxon>
        <taxon>Neoteleostei</taxon>
        <taxon>Acanthomorphata</taxon>
        <taxon>Eupercaria</taxon>
        <taxon>Perciformes</taxon>
        <taxon>Percoidei</taxon>
        <taxon>Percidae</taxon>
        <taxon>Percinae</taxon>
        <taxon>Perca</taxon>
    </lineage>
</organism>
<gene>
    <name evidence="12" type="ORF">PFLUV_G00172980</name>
</gene>
<proteinExistence type="inferred from homology"/>
<dbReference type="GO" id="GO:0030057">
    <property type="term" value="C:desmosome"/>
    <property type="evidence" value="ECO:0007669"/>
    <property type="project" value="UniProtKB-SubCell"/>
</dbReference>
<evidence type="ECO:0000313" key="12">
    <source>
        <dbReference type="EMBL" id="KAF1379139.1"/>
    </source>
</evidence>
<dbReference type="Gene3D" id="3.90.1290.10">
    <property type="entry name" value="Plakin repeat"/>
    <property type="match status" value="1"/>
</dbReference>
<dbReference type="Gene3D" id="3.30.160.780">
    <property type="match status" value="1"/>
</dbReference>
<accession>A0A6A5ELA4</accession>
<dbReference type="InterPro" id="IPR041615">
    <property type="entry name" value="Desmoplakin_SH3"/>
</dbReference>
<dbReference type="Proteomes" id="UP000465112">
    <property type="component" value="Chromosome 15"/>
</dbReference>
<evidence type="ECO:0000259" key="9">
    <source>
        <dbReference type="Pfam" id="PF17902"/>
    </source>
</evidence>